<dbReference type="EnsemblPlants" id="evm.model.01.2027">
    <property type="protein sequence ID" value="cds.evm.model.01.2027"/>
    <property type="gene ID" value="evm.TU.01.2027"/>
</dbReference>
<feature type="compositionally biased region" description="Acidic residues" evidence="1">
    <location>
        <begin position="41"/>
        <end position="54"/>
    </location>
</feature>
<dbReference type="AlphaFoldDB" id="A0A803NJF9"/>
<feature type="region of interest" description="Disordered" evidence="1">
    <location>
        <begin position="17"/>
        <end position="60"/>
    </location>
</feature>
<dbReference type="Proteomes" id="UP000596661">
    <property type="component" value="Chromosome 1"/>
</dbReference>
<dbReference type="Gramene" id="evm.model.01.2027">
    <property type="protein sequence ID" value="cds.evm.model.01.2027"/>
    <property type="gene ID" value="evm.TU.01.2027"/>
</dbReference>
<reference evidence="2" key="1">
    <citation type="submission" date="2018-11" db="EMBL/GenBank/DDBJ databases">
        <authorList>
            <person name="Grassa J C."/>
        </authorList>
    </citation>
    <scope>NUCLEOTIDE SEQUENCE [LARGE SCALE GENOMIC DNA]</scope>
</reference>
<protein>
    <submittedName>
        <fullName evidence="2">Uncharacterized protein</fullName>
    </submittedName>
</protein>
<sequence length="209" mass="23334">MVATRTIINKFGARDRDAHMEGMNPPTTSMCCRRYSRSDLEDQDDDLEDDDPGDDGANKEEEGYYYELDPEFIQMAKELAKTKNKLAKQEDFSRQMQETLTRLEAIIELGNVVPDENIPDEPAPRAQGFINLEEAYVHAYGVPLTISTNVSKSTLALQFFASTITPPKSVFITSKVYRPTVSSQAVAQTNFSNYRVAQTGCSVASRQAS</sequence>
<evidence type="ECO:0000313" key="2">
    <source>
        <dbReference type="EnsemblPlants" id="cds.evm.model.01.2027"/>
    </source>
</evidence>
<name>A0A803NJF9_CANSA</name>
<evidence type="ECO:0000256" key="1">
    <source>
        <dbReference type="SAM" id="MobiDB-lite"/>
    </source>
</evidence>
<accession>A0A803NJF9</accession>
<reference evidence="2" key="2">
    <citation type="submission" date="2021-03" db="UniProtKB">
        <authorList>
            <consortium name="EnsemblPlants"/>
        </authorList>
    </citation>
    <scope>IDENTIFICATION</scope>
</reference>
<dbReference type="EMBL" id="UZAU01000056">
    <property type="status" value="NOT_ANNOTATED_CDS"/>
    <property type="molecule type" value="Genomic_DNA"/>
</dbReference>
<evidence type="ECO:0000313" key="3">
    <source>
        <dbReference type="Proteomes" id="UP000596661"/>
    </source>
</evidence>
<keyword evidence="3" id="KW-1185">Reference proteome</keyword>
<organism evidence="2 3">
    <name type="scientific">Cannabis sativa</name>
    <name type="common">Hemp</name>
    <name type="synonym">Marijuana</name>
    <dbReference type="NCBI Taxonomy" id="3483"/>
    <lineage>
        <taxon>Eukaryota</taxon>
        <taxon>Viridiplantae</taxon>
        <taxon>Streptophyta</taxon>
        <taxon>Embryophyta</taxon>
        <taxon>Tracheophyta</taxon>
        <taxon>Spermatophyta</taxon>
        <taxon>Magnoliopsida</taxon>
        <taxon>eudicotyledons</taxon>
        <taxon>Gunneridae</taxon>
        <taxon>Pentapetalae</taxon>
        <taxon>rosids</taxon>
        <taxon>fabids</taxon>
        <taxon>Rosales</taxon>
        <taxon>Cannabaceae</taxon>
        <taxon>Cannabis</taxon>
    </lineage>
</organism>
<proteinExistence type="predicted"/>